<reference evidence="2 3" key="1">
    <citation type="submission" date="2022-11" db="EMBL/GenBank/DDBJ databases">
        <title>Nonomuraea corallina sp. nov., a new species of the genus Nonomuraea isolated from sea side sediment in Thai sea.</title>
        <authorList>
            <person name="Ngamcharungchit C."/>
            <person name="Matsumoto A."/>
            <person name="Suriyachadkun C."/>
            <person name="Panbangred W."/>
            <person name="Inahashi Y."/>
            <person name="Intra B."/>
        </authorList>
    </citation>
    <scope>NUCLEOTIDE SEQUENCE [LARGE SCALE GENOMIC DNA]</scope>
    <source>
        <strain evidence="2 3">DSM 43553</strain>
    </source>
</reference>
<gene>
    <name evidence="2" type="ORF">OUY24_07835</name>
</gene>
<evidence type="ECO:0000256" key="1">
    <source>
        <dbReference type="SAM" id="MobiDB-lite"/>
    </source>
</evidence>
<proteinExistence type="predicted"/>
<evidence type="ECO:0000313" key="3">
    <source>
        <dbReference type="Proteomes" id="UP001212498"/>
    </source>
</evidence>
<evidence type="ECO:0000313" key="2">
    <source>
        <dbReference type="EMBL" id="MDA0640526.1"/>
    </source>
</evidence>
<accession>A0ABT4SUK5</accession>
<feature type="compositionally biased region" description="Basic and acidic residues" evidence="1">
    <location>
        <begin position="19"/>
        <end position="28"/>
    </location>
</feature>
<name>A0ABT4SUK5_9ACTN</name>
<protein>
    <submittedName>
        <fullName evidence="2">Uncharacterized protein</fullName>
    </submittedName>
</protein>
<comment type="caution">
    <text evidence="2">The sequence shown here is derived from an EMBL/GenBank/DDBJ whole genome shotgun (WGS) entry which is preliminary data.</text>
</comment>
<keyword evidence="3" id="KW-1185">Reference proteome</keyword>
<sequence>MVARGLARHPILDARPPGARRDGEPRDSCEDDDEIVSVPQSPVGGPG</sequence>
<dbReference type="Proteomes" id="UP001212498">
    <property type="component" value="Unassembled WGS sequence"/>
</dbReference>
<dbReference type="EMBL" id="JAPNUD010000014">
    <property type="protein sequence ID" value="MDA0640526.1"/>
    <property type="molecule type" value="Genomic_DNA"/>
</dbReference>
<organism evidence="2 3">
    <name type="scientific">Nonomuraea ferruginea</name>
    <dbReference type="NCBI Taxonomy" id="46174"/>
    <lineage>
        <taxon>Bacteria</taxon>
        <taxon>Bacillati</taxon>
        <taxon>Actinomycetota</taxon>
        <taxon>Actinomycetes</taxon>
        <taxon>Streptosporangiales</taxon>
        <taxon>Streptosporangiaceae</taxon>
        <taxon>Nonomuraea</taxon>
    </lineage>
</organism>
<dbReference type="RefSeq" id="WP_271275723.1">
    <property type="nucleotide sequence ID" value="NZ_BAABFD010000032.1"/>
</dbReference>
<feature type="region of interest" description="Disordered" evidence="1">
    <location>
        <begin position="1"/>
        <end position="47"/>
    </location>
</feature>